<sequence>MKSINIGCLVDSSVGIVKFINTVTRNTINPYYYHALSGPMKYNFVQYDQTKENDYAIVLLVVDPSRPLTKQEEQNILNKLPQNAPRAVVTINQSDASIGIMKDIDPLFSITINTNTFDGVDMLLYQIAQYTMKDPNVIYDMPHILDKFEKYLALIDLNRVISFTPATNTQVCKDATASFKIPSSEASYKREDFDNRNGYQFGKLQYHWIAFKGKIALPPSYDPKKHVIRAKFGIDKNYLEDTNDDNNPVGPEGRIWLNGQPLGAVDSFHDSHVITEGGEMEVRIFTGRCWTNHHLSQFGVEITERNTEAIYYRLKFLDRVIDKLSDSNPDKIRLIRTVDAAVRSLDVHDSYENGMWDIRIHDPNSTAFYASVPQCLEILRSIAYMRPSNANDDHFSISMIGYNHLDTVWQWPYAISHFKSANTITSMLHLIENPPDEFKDPVKWQYLATASQHYKWLKEDDPDLFERVKSMANDKKRWIVDGVSWLEHECVVLNGESMIRQMLYGEKFFTENLNAEQTCLFLPDCFGFSAALPQVLQGFGIDAFITSKISWSEYNDFPYHTFVWKGNDGSEVLSHFISDPASWNPKVSMYTGTATVSELLGTYQSYKQRDICPHSALTTVGNGDGGGGLTEEMIWNLNLLNEFPQISQVPKVQFPTLKSLFEEIRQQKNLLPVWDGELYLEYHRGTQTTMEETKRQVQDNNVQEDIG</sequence>
<dbReference type="InterPro" id="IPR000602">
    <property type="entry name" value="Glyco_hydro_38_N"/>
</dbReference>
<organism evidence="2 3">
    <name type="scientific">Trichomonas vaginalis (strain ATCC PRA-98 / G3)</name>
    <dbReference type="NCBI Taxonomy" id="412133"/>
    <lineage>
        <taxon>Eukaryota</taxon>
        <taxon>Metamonada</taxon>
        <taxon>Parabasalia</taxon>
        <taxon>Trichomonadida</taxon>
        <taxon>Trichomonadidae</taxon>
        <taxon>Trichomonas</taxon>
    </lineage>
</organism>
<dbReference type="VEuPathDB" id="TrichDB:TVAG_371840"/>
<dbReference type="InterPro" id="IPR027291">
    <property type="entry name" value="Glyco_hydro_38_N_sf"/>
</dbReference>
<name>A2DN59_TRIV3</name>
<dbReference type="Gene3D" id="3.20.110.10">
    <property type="entry name" value="Glycoside hydrolase 38, N terminal domain"/>
    <property type="match status" value="1"/>
</dbReference>
<dbReference type="Proteomes" id="UP000001542">
    <property type="component" value="Unassembled WGS sequence"/>
</dbReference>
<dbReference type="KEGG" id="tva:5463742"/>
<dbReference type="AlphaFoldDB" id="A2DN59"/>
<reference evidence="2" key="2">
    <citation type="journal article" date="2007" name="Science">
        <title>Draft genome sequence of the sexually transmitted pathogen Trichomonas vaginalis.</title>
        <authorList>
            <person name="Carlton J.M."/>
            <person name="Hirt R.P."/>
            <person name="Silva J.C."/>
            <person name="Delcher A.L."/>
            <person name="Schatz M."/>
            <person name="Zhao Q."/>
            <person name="Wortman J.R."/>
            <person name="Bidwell S.L."/>
            <person name="Alsmark U.C.M."/>
            <person name="Besteiro S."/>
            <person name="Sicheritz-Ponten T."/>
            <person name="Noel C.J."/>
            <person name="Dacks J.B."/>
            <person name="Foster P.G."/>
            <person name="Simillion C."/>
            <person name="Van de Peer Y."/>
            <person name="Miranda-Saavedra D."/>
            <person name="Barton G.J."/>
            <person name="Westrop G.D."/>
            <person name="Mueller S."/>
            <person name="Dessi D."/>
            <person name="Fiori P.L."/>
            <person name="Ren Q."/>
            <person name="Paulsen I."/>
            <person name="Zhang H."/>
            <person name="Bastida-Corcuera F.D."/>
            <person name="Simoes-Barbosa A."/>
            <person name="Brown M.T."/>
            <person name="Hayes R.D."/>
            <person name="Mukherjee M."/>
            <person name="Okumura C.Y."/>
            <person name="Schneider R."/>
            <person name="Smith A.J."/>
            <person name="Vanacova S."/>
            <person name="Villalvazo M."/>
            <person name="Haas B.J."/>
            <person name="Pertea M."/>
            <person name="Feldblyum T.V."/>
            <person name="Utterback T.R."/>
            <person name="Shu C.L."/>
            <person name="Osoegawa K."/>
            <person name="de Jong P.J."/>
            <person name="Hrdy I."/>
            <person name="Horvathova L."/>
            <person name="Zubacova Z."/>
            <person name="Dolezal P."/>
            <person name="Malik S.B."/>
            <person name="Logsdon J.M. Jr."/>
            <person name="Henze K."/>
            <person name="Gupta A."/>
            <person name="Wang C.C."/>
            <person name="Dunne R.L."/>
            <person name="Upcroft J.A."/>
            <person name="Upcroft P."/>
            <person name="White O."/>
            <person name="Salzberg S.L."/>
            <person name="Tang P."/>
            <person name="Chiu C.-H."/>
            <person name="Lee Y.-S."/>
            <person name="Embley T.M."/>
            <person name="Coombs G.H."/>
            <person name="Mottram J.C."/>
            <person name="Tachezy J."/>
            <person name="Fraser-Liggett C.M."/>
            <person name="Johnson P.J."/>
        </authorList>
    </citation>
    <scope>NUCLEOTIDE SEQUENCE [LARGE SCALE GENOMIC DNA]</scope>
    <source>
        <strain evidence="2">G3</strain>
    </source>
</reference>
<dbReference type="GO" id="GO:0004559">
    <property type="term" value="F:alpha-mannosidase activity"/>
    <property type="evidence" value="ECO:0007669"/>
    <property type="project" value="InterPro"/>
</dbReference>
<gene>
    <name evidence="2" type="ORF">TVAG_123020</name>
</gene>
<keyword evidence="2" id="KW-0378">Hydrolase</keyword>
<dbReference type="PANTHER" id="PTHR46017">
    <property type="entry name" value="ALPHA-MANNOSIDASE 2C1"/>
    <property type="match status" value="1"/>
</dbReference>
<evidence type="ECO:0000313" key="3">
    <source>
        <dbReference type="Proteomes" id="UP000001542"/>
    </source>
</evidence>
<dbReference type="CDD" id="cd10789">
    <property type="entry name" value="GH38N_AMII_ER_cytosolic"/>
    <property type="match status" value="1"/>
</dbReference>
<protein>
    <submittedName>
        <fullName evidence="2">Glycosyl hydrolase, putative</fullName>
    </submittedName>
</protein>
<dbReference type="GO" id="GO:0006013">
    <property type="term" value="P:mannose metabolic process"/>
    <property type="evidence" value="ECO:0007669"/>
    <property type="project" value="InterPro"/>
</dbReference>
<dbReference type="InParanoid" id="A2DN59"/>
<dbReference type="VEuPathDB" id="TrichDB:TVAGG3_1011720"/>
<evidence type="ECO:0000313" key="2">
    <source>
        <dbReference type="EMBL" id="EAY18236.1"/>
    </source>
</evidence>
<dbReference type="EMBL" id="DS113221">
    <property type="protein sequence ID" value="EAY18236.1"/>
    <property type="molecule type" value="Genomic_DNA"/>
</dbReference>
<dbReference type="OrthoDB" id="10261055at2759"/>
<dbReference type="PANTHER" id="PTHR46017:SF1">
    <property type="entry name" value="ALPHA-MANNOSIDASE 2C1"/>
    <property type="match status" value="1"/>
</dbReference>
<accession>A2DN59</accession>
<dbReference type="STRING" id="5722.A2DN59"/>
<keyword evidence="3" id="KW-1185">Reference proteome</keyword>
<dbReference type="SUPFAM" id="SSF88713">
    <property type="entry name" value="Glycoside hydrolase/deacetylase"/>
    <property type="match status" value="1"/>
</dbReference>
<dbReference type="RefSeq" id="XP_001579222.1">
    <property type="nucleotide sequence ID" value="XM_001579172.1"/>
</dbReference>
<dbReference type="FunFam" id="3.20.110.10:FF:000002">
    <property type="entry name" value="alpha-mannosidase 2C1 isoform X1"/>
    <property type="match status" value="1"/>
</dbReference>
<reference evidence="2" key="1">
    <citation type="submission" date="2006-10" db="EMBL/GenBank/DDBJ databases">
        <authorList>
            <person name="Amadeo P."/>
            <person name="Zhao Q."/>
            <person name="Wortman J."/>
            <person name="Fraser-Liggett C."/>
            <person name="Carlton J."/>
        </authorList>
    </citation>
    <scope>NUCLEOTIDE SEQUENCE</scope>
    <source>
        <strain evidence="2">G3</strain>
    </source>
</reference>
<evidence type="ECO:0000259" key="1">
    <source>
        <dbReference type="Pfam" id="PF01074"/>
    </source>
</evidence>
<proteinExistence type="predicted"/>
<dbReference type="eggNOG" id="KOG4342">
    <property type="taxonomic scope" value="Eukaryota"/>
</dbReference>
<dbReference type="Pfam" id="PF01074">
    <property type="entry name" value="Glyco_hydro_38N"/>
    <property type="match status" value="1"/>
</dbReference>
<feature type="domain" description="Glycoside hydrolase family 38 N-terminal" evidence="1">
    <location>
        <begin position="397"/>
        <end position="674"/>
    </location>
</feature>
<dbReference type="InterPro" id="IPR011330">
    <property type="entry name" value="Glyco_hydro/deAcase_b/a-brl"/>
</dbReference>